<organism evidence="2 3">
    <name type="scientific">Nesidiocoris tenuis</name>
    <dbReference type="NCBI Taxonomy" id="355587"/>
    <lineage>
        <taxon>Eukaryota</taxon>
        <taxon>Metazoa</taxon>
        <taxon>Ecdysozoa</taxon>
        <taxon>Arthropoda</taxon>
        <taxon>Hexapoda</taxon>
        <taxon>Insecta</taxon>
        <taxon>Pterygota</taxon>
        <taxon>Neoptera</taxon>
        <taxon>Paraneoptera</taxon>
        <taxon>Hemiptera</taxon>
        <taxon>Heteroptera</taxon>
        <taxon>Panheteroptera</taxon>
        <taxon>Cimicomorpha</taxon>
        <taxon>Miridae</taxon>
        <taxon>Dicyphina</taxon>
        <taxon>Nesidiocoris</taxon>
    </lineage>
</organism>
<proteinExistence type="predicted"/>
<gene>
    <name evidence="2" type="ORF">NTEN_LOCUS6391</name>
</gene>
<feature type="compositionally biased region" description="Basic and acidic residues" evidence="1">
    <location>
        <begin position="44"/>
        <end position="54"/>
    </location>
</feature>
<reference evidence="2 3" key="1">
    <citation type="submission" date="2020-02" db="EMBL/GenBank/DDBJ databases">
        <authorList>
            <person name="Ferguson B K."/>
        </authorList>
    </citation>
    <scope>NUCLEOTIDE SEQUENCE [LARGE SCALE GENOMIC DNA]</scope>
</reference>
<keyword evidence="3" id="KW-1185">Reference proteome</keyword>
<dbReference type="Proteomes" id="UP000479000">
    <property type="component" value="Unassembled WGS sequence"/>
</dbReference>
<feature type="non-terminal residue" evidence="2">
    <location>
        <position position="69"/>
    </location>
</feature>
<evidence type="ECO:0000313" key="2">
    <source>
        <dbReference type="EMBL" id="CAB0000604.1"/>
    </source>
</evidence>
<evidence type="ECO:0000256" key="1">
    <source>
        <dbReference type="SAM" id="MobiDB-lite"/>
    </source>
</evidence>
<evidence type="ECO:0000313" key="3">
    <source>
        <dbReference type="Proteomes" id="UP000479000"/>
    </source>
</evidence>
<accession>A0A6H5GB11</accession>
<feature type="region of interest" description="Disordered" evidence="1">
    <location>
        <begin position="1"/>
        <end position="54"/>
    </location>
</feature>
<protein>
    <submittedName>
        <fullName evidence="2">Uncharacterized protein</fullName>
    </submittedName>
</protein>
<dbReference type="EMBL" id="CADCXU010009652">
    <property type="protein sequence ID" value="CAB0000604.1"/>
    <property type="molecule type" value="Genomic_DNA"/>
</dbReference>
<name>A0A6H5GB11_9HEMI</name>
<sequence length="69" mass="7497">MGSGIVPATQANLLKEEKTTETTNGEGEGGIRQIVSDQGGRTWKSHEKATRCSRRENVHSGIFRSLAVK</sequence>
<dbReference type="AlphaFoldDB" id="A0A6H5GB11"/>